<sequence length="252" mass="28019">MKLNRYVQLAALVSSVFAATASAQMAGTQFSAEMVSRGPDGQASTGRMYVGDGRMRMETNQQGREVVRITDQNRGVELLLFPDRKGYMERSIPSGQSSSRPSSGTSPCEGLQDVSCRKVGEEDVGGRAAVKWEMSIEREGRTLTGTQWVDAERGLPLKYQMPNGQSMELRMLGEETVDGRAVEKWEMTSAMPNQQPVKTFQWYDPELKLSVREEFPGGYVRELDHIQVGPQPDALFAIPDGYSRMESPPAQR</sequence>
<feature type="signal peptide" evidence="2">
    <location>
        <begin position="1"/>
        <end position="23"/>
    </location>
</feature>
<dbReference type="Proteomes" id="UP000019460">
    <property type="component" value="Unassembled WGS sequence"/>
</dbReference>
<evidence type="ECO:0000313" key="3">
    <source>
        <dbReference type="EMBL" id="EXJ15328.1"/>
    </source>
</evidence>
<evidence type="ECO:0008006" key="5">
    <source>
        <dbReference type="Google" id="ProtNLM"/>
    </source>
</evidence>
<dbReference type="OrthoDB" id="8479446at2"/>
<feature type="chain" id="PRO_5004930030" description="DUF4412 domain-containing protein" evidence="2">
    <location>
        <begin position="24"/>
        <end position="252"/>
    </location>
</feature>
<name>W9V709_9GAMM</name>
<protein>
    <recommendedName>
        <fullName evidence="5">DUF4412 domain-containing protein</fullName>
    </recommendedName>
</protein>
<dbReference type="eggNOG" id="COG3026">
    <property type="taxonomic scope" value="Bacteria"/>
</dbReference>
<proteinExistence type="predicted"/>
<evidence type="ECO:0000313" key="4">
    <source>
        <dbReference type="Proteomes" id="UP000019460"/>
    </source>
</evidence>
<dbReference type="STRING" id="1249627.D779_1424"/>
<feature type="compositionally biased region" description="Low complexity" evidence="1">
    <location>
        <begin position="90"/>
        <end position="107"/>
    </location>
</feature>
<reference evidence="3 4" key="1">
    <citation type="submission" date="2012-11" db="EMBL/GenBank/DDBJ databases">
        <title>Genome assembly of Thiorhodococcus sp. AK35.</title>
        <authorList>
            <person name="Nupur N."/>
            <person name="Khatri I."/>
            <person name="Subramanian S."/>
            <person name="Pinnaka A."/>
        </authorList>
    </citation>
    <scope>NUCLEOTIDE SEQUENCE [LARGE SCALE GENOMIC DNA]</scope>
    <source>
        <strain evidence="3 4">AK35</strain>
    </source>
</reference>
<dbReference type="AlphaFoldDB" id="W9V709"/>
<comment type="caution">
    <text evidence="3">The sequence shown here is derived from an EMBL/GenBank/DDBJ whole genome shotgun (WGS) entry which is preliminary data.</text>
</comment>
<organism evidence="3 4">
    <name type="scientific">Imhoffiella purpurea</name>
    <dbReference type="NCBI Taxonomy" id="1249627"/>
    <lineage>
        <taxon>Bacteria</taxon>
        <taxon>Pseudomonadati</taxon>
        <taxon>Pseudomonadota</taxon>
        <taxon>Gammaproteobacteria</taxon>
        <taxon>Chromatiales</taxon>
        <taxon>Chromatiaceae</taxon>
        <taxon>Imhoffiella</taxon>
    </lineage>
</organism>
<keyword evidence="4" id="KW-1185">Reference proteome</keyword>
<feature type="region of interest" description="Disordered" evidence="1">
    <location>
        <begin position="89"/>
        <end position="113"/>
    </location>
</feature>
<keyword evidence="2" id="KW-0732">Signal</keyword>
<dbReference type="EMBL" id="AONC01000027">
    <property type="protein sequence ID" value="EXJ15328.1"/>
    <property type="molecule type" value="Genomic_DNA"/>
</dbReference>
<evidence type="ECO:0000256" key="2">
    <source>
        <dbReference type="SAM" id="SignalP"/>
    </source>
</evidence>
<gene>
    <name evidence="3" type="ORF">D779_1424</name>
</gene>
<dbReference type="RefSeq" id="WP_043752927.1">
    <property type="nucleotide sequence ID" value="NZ_AONC01000027.1"/>
</dbReference>
<evidence type="ECO:0000256" key="1">
    <source>
        <dbReference type="SAM" id="MobiDB-lite"/>
    </source>
</evidence>
<accession>W9V709</accession>
<dbReference type="Gene3D" id="2.50.20.10">
    <property type="entry name" value="Lipoprotein localisation LolA/LolB/LppX"/>
    <property type="match status" value="1"/>
</dbReference>